<reference evidence="2" key="1">
    <citation type="submission" date="2019-02" db="EMBL/GenBank/DDBJ databases">
        <authorList>
            <person name="Pothier F.J."/>
        </authorList>
    </citation>
    <scope>NUCLEOTIDE SEQUENCE</scope>
    <source>
        <strain evidence="2">CI-1B</strain>
    </source>
</reference>
<accession>A0A508TK23</accession>
<feature type="signal peptide" evidence="1">
    <location>
        <begin position="1"/>
        <end position="24"/>
    </location>
</feature>
<sequence>MFRLQILAFAVVILQFCLTQDAAALPLTPFRYEAQAQRHCPDDTVVWLNFRNGRYYLKWQKRYAMGLDGNFVCRNEARDSGYRQSLLGRR</sequence>
<dbReference type="EMBL" id="CAADFC020000021">
    <property type="protein sequence ID" value="VIO74645.1"/>
    <property type="molecule type" value="Genomic_DNA"/>
</dbReference>
<evidence type="ECO:0000313" key="2">
    <source>
        <dbReference type="EMBL" id="VIO74645.1"/>
    </source>
</evidence>
<organism evidence="2 3">
    <name type="scientific">Bradyrhizobium ivorense</name>
    <dbReference type="NCBI Taxonomy" id="2511166"/>
    <lineage>
        <taxon>Bacteria</taxon>
        <taxon>Pseudomonadati</taxon>
        <taxon>Pseudomonadota</taxon>
        <taxon>Alphaproteobacteria</taxon>
        <taxon>Hyphomicrobiales</taxon>
        <taxon>Nitrobacteraceae</taxon>
        <taxon>Bradyrhizobium</taxon>
    </lineage>
</organism>
<protein>
    <submittedName>
        <fullName evidence="2">Uncharacterized protein</fullName>
    </submittedName>
</protein>
<dbReference type="Proteomes" id="UP000328092">
    <property type="component" value="Unassembled WGS sequence"/>
</dbReference>
<dbReference type="OrthoDB" id="8233865at2"/>
<feature type="chain" id="PRO_5021232405" evidence="1">
    <location>
        <begin position="25"/>
        <end position="90"/>
    </location>
</feature>
<dbReference type="AlphaFoldDB" id="A0A508TK23"/>
<gene>
    <name evidence="2" type="ORF">CI1B_54190</name>
</gene>
<name>A0A508TK23_9BRAD</name>
<evidence type="ECO:0000256" key="1">
    <source>
        <dbReference type="SAM" id="SignalP"/>
    </source>
</evidence>
<keyword evidence="3" id="KW-1185">Reference proteome</keyword>
<keyword evidence="1" id="KW-0732">Signal</keyword>
<comment type="caution">
    <text evidence="2">The sequence shown here is derived from an EMBL/GenBank/DDBJ whole genome shotgun (WGS) entry which is preliminary data.</text>
</comment>
<evidence type="ECO:0000313" key="3">
    <source>
        <dbReference type="Proteomes" id="UP000328092"/>
    </source>
</evidence>
<proteinExistence type="predicted"/>